<dbReference type="GO" id="GO:0005524">
    <property type="term" value="F:ATP binding"/>
    <property type="evidence" value="ECO:0007669"/>
    <property type="project" value="InterPro"/>
</dbReference>
<dbReference type="InterPro" id="IPR009000">
    <property type="entry name" value="Transl_B-barrel_sf"/>
</dbReference>
<dbReference type="Gene3D" id="2.40.30.130">
    <property type="match status" value="1"/>
</dbReference>
<keyword evidence="5" id="KW-0862">Zinc</keyword>
<dbReference type="SUPFAM" id="SSF50447">
    <property type="entry name" value="Translation proteins"/>
    <property type="match status" value="1"/>
</dbReference>
<evidence type="ECO:0000256" key="2">
    <source>
        <dbReference type="ARBA" id="ARBA00004496"/>
    </source>
</evidence>
<feature type="domain" description="Alanyl-transfer RNA synthetases family profile" evidence="7">
    <location>
        <begin position="1"/>
        <end position="230"/>
    </location>
</feature>
<dbReference type="GO" id="GO:0006419">
    <property type="term" value="P:alanyl-tRNA aminoacylation"/>
    <property type="evidence" value="ECO:0007669"/>
    <property type="project" value="InterPro"/>
</dbReference>
<proteinExistence type="predicted"/>
<dbReference type="InterPro" id="IPR018165">
    <property type="entry name" value="Ala-tRNA-synth_IIc_core"/>
</dbReference>
<evidence type="ECO:0000256" key="3">
    <source>
        <dbReference type="ARBA" id="ARBA00017959"/>
    </source>
</evidence>
<dbReference type="InterPro" id="IPR012947">
    <property type="entry name" value="tRNA_SAD"/>
</dbReference>
<dbReference type="STRING" id="1137799.GZ78_25895"/>
<dbReference type="GO" id="GO:0003676">
    <property type="term" value="F:nucleic acid binding"/>
    <property type="evidence" value="ECO:0007669"/>
    <property type="project" value="InterPro"/>
</dbReference>
<organism evidence="8 9">
    <name type="scientific">Endozoicomonas numazuensis</name>
    <dbReference type="NCBI Taxonomy" id="1137799"/>
    <lineage>
        <taxon>Bacteria</taxon>
        <taxon>Pseudomonadati</taxon>
        <taxon>Pseudomonadota</taxon>
        <taxon>Gammaproteobacteria</taxon>
        <taxon>Oceanospirillales</taxon>
        <taxon>Endozoicomonadaceae</taxon>
        <taxon>Endozoicomonas</taxon>
    </lineage>
</organism>
<dbReference type="InterPro" id="IPR018164">
    <property type="entry name" value="Ala-tRNA-synth_IIc_N"/>
</dbReference>
<dbReference type="EMBL" id="JOKH01000008">
    <property type="protein sequence ID" value="KEQ14069.1"/>
    <property type="molecule type" value="Genomic_DNA"/>
</dbReference>
<evidence type="ECO:0000256" key="6">
    <source>
        <dbReference type="ARBA" id="ARBA00032577"/>
    </source>
</evidence>
<dbReference type="AlphaFoldDB" id="A0A081N6J6"/>
<comment type="caution">
    <text evidence="8">The sequence shown here is derived from an EMBL/GenBank/DDBJ whole genome shotgun (WGS) entry which is preliminary data.</text>
</comment>
<name>A0A081N6J6_9GAMM</name>
<evidence type="ECO:0000259" key="7">
    <source>
        <dbReference type="PROSITE" id="PS50860"/>
    </source>
</evidence>
<dbReference type="GO" id="GO:0002161">
    <property type="term" value="F:aminoacyl-tRNA deacylase activity"/>
    <property type="evidence" value="ECO:0007669"/>
    <property type="project" value="UniProtKB-ARBA"/>
</dbReference>
<dbReference type="PROSITE" id="PS50860">
    <property type="entry name" value="AA_TRNA_LIGASE_II_ALA"/>
    <property type="match status" value="1"/>
</dbReference>
<dbReference type="GO" id="GO:0005737">
    <property type="term" value="C:cytoplasm"/>
    <property type="evidence" value="ECO:0007669"/>
    <property type="project" value="UniProtKB-SubCell"/>
</dbReference>
<keyword evidence="4" id="KW-0479">Metal-binding</keyword>
<dbReference type="Pfam" id="PF07973">
    <property type="entry name" value="tRNA_SAD"/>
    <property type="match status" value="1"/>
</dbReference>
<gene>
    <name evidence="8" type="ORF">GZ78_25895</name>
</gene>
<dbReference type="InterPro" id="IPR051335">
    <property type="entry name" value="Alanyl-tRNA_Editing_Enzymes"/>
</dbReference>
<dbReference type="SUPFAM" id="SSF55186">
    <property type="entry name" value="ThrRS/AlaRS common domain"/>
    <property type="match status" value="1"/>
</dbReference>
<evidence type="ECO:0000313" key="8">
    <source>
        <dbReference type="EMBL" id="KEQ14069.1"/>
    </source>
</evidence>
<dbReference type="Proteomes" id="UP000028073">
    <property type="component" value="Unassembled WGS sequence"/>
</dbReference>
<keyword evidence="9" id="KW-1185">Reference proteome</keyword>
<dbReference type="SMART" id="SM00863">
    <property type="entry name" value="tRNA_SAD"/>
    <property type="match status" value="1"/>
</dbReference>
<protein>
    <recommendedName>
        <fullName evidence="3">Alanine--tRNA ligase</fullName>
    </recommendedName>
    <alternativeName>
        <fullName evidence="6">Alanyl-tRNA synthetase</fullName>
    </alternativeName>
</protein>
<dbReference type="PANTHER" id="PTHR43462">
    <property type="entry name" value="ALANYL-TRNA EDITING PROTEIN"/>
    <property type="match status" value="1"/>
</dbReference>
<accession>A0A081N6J6</accession>
<dbReference type="GO" id="GO:0004813">
    <property type="term" value="F:alanine-tRNA ligase activity"/>
    <property type="evidence" value="ECO:0007669"/>
    <property type="project" value="InterPro"/>
</dbReference>
<evidence type="ECO:0000256" key="4">
    <source>
        <dbReference type="ARBA" id="ARBA00022723"/>
    </source>
</evidence>
<dbReference type="PANTHER" id="PTHR43462:SF1">
    <property type="entry name" value="ALANYL-TRNA EDITING PROTEIN AARSD1"/>
    <property type="match status" value="1"/>
</dbReference>
<reference evidence="8 9" key="1">
    <citation type="submission" date="2014-06" db="EMBL/GenBank/DDBJ databases">
        <title>Whole Genome Sequences of Three Symbiotic Endozoicomonas Bacteria.</title>
        <authorList>
            <person name="Neave M.J."/>
            <person name="Apprill A."/>
            <person name="Voolstra C.R."/>
        </authorList>
    </citation>
    <scope>NUCLEOTIDE SEQUENCE [LARGE SCALE GENOMIC DNA]</scope>
    <source>
        <strain evidence="8 9">DSM 25634</strain>
    </source>
</reference>
<evidence type="ECO:0000313" key="9">
    <source>
        <dbReference type="Proteomes" id="UP000028073"/>
    </source>
</evidence>
<evidence type="ECO:0000256" key="5">
    <source>
        <dbReference type="ARBA" id="ARBA00022833"/>
    </source>
</evidence>
<evidence type="ECO:0000256" key="1">
    <source>
        <dbReference type="ARBA" id="ARBA00001947"/>
    </source>
</evidence>
<dbReference type="Pfam" id="PF01411">
    <property type="entry name" value="tRNA-synt_2c"/>
    <property type="match status" value="1"/>
</dbReference>
<comment type="subcellular location">
    <subcellularLocation>
        <location evidence="2">Cytoplasm</location>
    </subcellularLocation>
</comment>
<sequence>MSYTLDPYLKQLQTTVLEASENHLVLADTIFYPTGGGQPGDTGTLLTASGEVLKVNDTRRCRETGRVLHILEEPTVSLNEGAAVTLKLDWDRRYAHMRMHTCMHLLCAVIPEGVTGGGLTDRKARLDFCLKEGLPDKQQLTDELNALIQKDLPVSVEILDESILDEQPELVKTMSVQPPRGTGQLRMIRVHDTDFQPCGGTHVARTGEIGLVRVAKVESKGRNNKRVQIVFDHTTKERSE</sequence>
<dbReference type="eggNOG" id="COG2872">
    <property type="taxonomic scope" value="Bacteria"/>
</dbReference>
<dbReference type="InterPro" id="IPR018163">
    <property type="entry name" value="Thr/Ala-tRNA-synth_IIc_edit"/>
</dbReference>
<dbReference type="Gene3D" id="3.30.980.10">
    <property type="entry name" value="Threonyl-trna Synthetase, Chain A, domain 2"/>
    <property type="match status" value="1"/>
</dbReference>
<comment type="cofactor">
    <cofactor evidence="1">
        <name>Zn(2+)</name>
        <dbReference type="ChEBI" id="CHEBI:29105"/>
    </cofactor>
</comment>
<dbReference type="GO" id="GO:0046872">
    <property type="term" value="F:metal ion binding"/>
    <property type="evidence" value="ECO:0007669"/>
    <property type="project" value="UniProtKB-KW"/>
</dbReference>